<dbReference type="EMBL" id="VGIY01000228">
    <property type="protein sequence ID" value="MBM3317966.1"/>
    <property type="molecule type" value="Genomic_DNA"/>
</dbReference>
<organism evidence="1 2">
    <name type="scientific">Eiseniibacteriota bacterium</name>
    <dbReference type="NCBI Taxonomy" id="2212470"/>
    <lineage>
        <taxon>Bacteria</taxon>
        <taxon>Candidatus Eiseniibacteriota</taxon>
    </lineage>
</organism>
<accession>A0A937XCJ3</accession>
<comment type="caution">
    <text evidence="1">The sequence shown here is derived from an EMBL/GenBank/DDBJ whole genome shotgun (WGS) entry which is preliminary data.</text>
</comment>
<dbReference type="InterPro" id="IPR011042">
    <property type="entry name" value="6-blade_b-propeller_TolB-like"/>
</dbReference>
<name>A0A937XCJ3_UNCEI</name>
<sequence>MSRGWRRASLEAGRIGAPLGRRLLPPALLAGLMLLSACSGRERANPFDPLNPDTGGEPHGTRAQAGCGRVELRWGGLGMADIEGFRLWRRAPEEAPGESLLTAEPLPAASRAYADEALANGTLYEYAVEFLFRDGSARLRPVAARPGAALVWCGDPCGWGLQRLAPDARHAERAGDHGAIVFDLDIDLEGGRLFAADLQDGGRIWTGPTDGGGPLVPLAAPGATGVSWSRAARALAVASFFESRVAWMTDTGTLLRVLETRATPRLHPEAVAFRDSSCTWIALADSSKLRGRVLRVGFDSGRVDTVDAPFARPVALADDPAAGGCWVADRGGAILYYVSADLAVASSEPGALARPVAAAPDGEGNCWVADAGALVRFDRACVEGARLEGVGGAHGLAVDPLTGQLWVTLPDRGEVLVLRGGDSPGDTLGLGAVAGCPVDIAGDWSGGCR</sequence>
<evidence type="ECO:0000313" key="1">
    <source>
        <dbReference type="EMBL" id="MBM3317966.1"/>
    </source>
</evidence>
<protein>
    <submittedName>
        <fullName evidence="1">Uncharacterized protein</fullName>
    </submittedName>
</protein>
<gene>
    <name evidence="1" type="ORF">FJY75_08935</name>
</gene>
<dbReference type="Gene3D" id="2.120.10.30">
    <property type="entry name" value="TolB, C-terminal domain"/>
    <property type="match status" value="1"/>
</dbReference>
<reference evidence="1" key="1">
    <citation type="submission" date="2019-03" db="EMBL/GenBank/DDBJ databases">
        <title>Lake Tanganyika Metagenome-Assembled Genomes (MAGs).</title>
        <authorList>
            <person name="Tran P."/>
        </authorList>
    </citation>
    <scope>NUCLEOTIDE SEQUENCE</scope>
    <source>
        <strain evidence="1">M_DeepCast_400m_m2_100</strain>
    </source>
</reference>
<proteinExistence type="predicted"/>
<dbReference type="SUPFAM" id="SSF63829">
    <property type="entry name" value="Calcium-dependent phosphotriesterase"/>
    <property type="match status" value="1"/>
</dbReference>
<evidence type="ECO:0000313" key="2">
    <source>
        <dbReference type="Proteomes" id="UP000748308"/>
    </source>
</evidence>
<dbReference type="AlphaFoldDB" id="A0A937XCJ3"/>
<dbReference type="Proteomes" id="UP000748308">
    <property type="component" value="Unassembled WGS sequence"/>
</dbReference>